<name>A0A150JCM2_9EURY</name>
<organism evidence="2 4">
    <name type="scientific">Candidatus Methanofastidiosum methylothiophilum</name>
    <dbReference type="NCBI Taxonomy" id="1705564"/>
    <lineage>
        <taxon>Archaea</taxon>
        <taxon>Methanobacteriati</taxon>
        <taxon>Methanobacteriota</taxon>
        <taxon>Stenosarchaea group</taxon>
        <taxon>Candidatus Methanofastidiosia</taxon>
        <taxon>Candidatus Methanofastidiosales</taxon>
        <taxon>Candidatus Methanofastidiosaceae</taxon>
        <taxon>Candidatus Methanofastidiosum</taxon>
    </lineage>
</organism>
<feature type="compositionally biased region" description="Basic and acidic residues" evidence="1">
    <location>
        <begin position="473"/>
        <end position="506"/>
    </location>
</feature>
<dbReference type="EMBL" id="LNJE01000001">
    <property type="protein sequence ID" value="KYC58634.1"/>
    <property type="molecule type" value="Genomic_DNA"/>
</dbReference>
<accession>A0A150JJ09</accession>
<dbReference type="AlphaFoldDB" id="A0A150JCM2"/>
<sequence>MNRRFLSIFTCLILICSLNFVCGIDEKKDVTIMIHLYEKEKESYTISGDIYNYEIRLVDTDICDKDLYVSSCINTIELNIVQKNKYTNEVIKTVVVPDIVKLRDFPVDIDFEDIKFDSLYVFTIYFDQGAANFKVSYTKKDVLRNMIPIYSGEMGENPFLLYFGETDNLYTMTINRSESRLIVNVRNNQDSKTLYGLQDDILPFGKIMVKVLNQTDTGIKFIVYSNSNIKSLSKSNTSLKKGEAGNIGGMDFKISDLAVLLVTINVENKDYAIRNRSFKNIGGYIFEVSGITGDTANLNIYHSPSVNLVDYNPNIILTVTKKLEFYEGDIFEIPFTIANIGKVGAKNITINLENSGEDIIEGTWKGTLNPEETKDLKFKARFNSEGEYELVFNVNTAQYSEKFQEKVNIKSKVTSILKKGTMNSLIYITRGYILTQDRIRMVQDSINIFFLIGILLSSGIILNSARQNLPTVEKSKDSPKKKSINRKDQSIKSKKDEVTISQERLKVSKQRRAQGLKRESIKKREK</sequence>
<gene>
    <name evidence="2" type="ORF">AN188_00741</name>
    <name evidence="3" type="ORF">APG09_00109</name>
</gene>
<feature type="compositionally biased region" description="Basic and acidic residues" evidence="1">
    <location>
        <begin position="516"/>
        <end position="526"/>
    </location>
</feature>
<dbReference type="EMBL" id="LNJB01000007">
    <property type="protein sequence ID" value="KYC54818.1"/>
    <property type="molecule type" value="Genomic_DNA"/>
</dbReference>
<proteinExistence type="predicted"/>
<evidence type="ECO:0008006" key="5">
    <source>
        <dbReference type="Google" id="ProtNLM"/>
    </source>
</evidence>
<evidence type="ECO:0000256" key="1">
    <source>
        <dbReference type="SAM" id="MobiDB-lite"/>
    </source>
</evidence>
<evidence type="ECO:0000313" key="3">
    <source>
        <dbReference type="EMBL" id="KYC58634.1"/>
    </source>
</evidence>
<dbReference type="Proteomes" id="UP000092420">
    <property type="component" value="Unassembled WGS sequence"/>
</dbReference>
<feature type="region of interest" description="Disordered" evidence="1">
    <location>
        <begin position="471"/>
        <end position="526"/>
    </location>
</feature>
<evidence type="ECO:0000313" key="2">
    <source>
        <dbReference type="EMBL" id="KYC54818.1"/>
    </source>
</evidence>
<evidence type="ECO:0000313" key="4">
    <source>
        <dbReference type="Proteomes" id="UP000092420"/>
    </source>
</evidence>
<protein>
    <recommendedName>
        <fullName evidence="5">CARDB domain-containing protein</fullName>
    </recommendedName>
</protein>
<comment type="caution">
    <text evidence="2">The sequence shown here is derived from an EMBL/GenBank/DDBJ whole genome shotgun (WGS) entry which is preliminary data.</text>
</comment>
<dbReference type="InterPro" id="IPR013783">
    <property type="entry name" value="Ig-like_fold"/>
</dbReference>
<reference evidence="2 4" key="1">
    <citation type="journal article" date="2016" name="ISME J.">
        <title>Chasing the elusive Euryarchaeota class WSA2: genomes reveal a uniquely fastidious methyl-reducing methanogen.</title>
        <authorList>
            <person name="Nobu M.K."/>
            <person name="Narihiro T."/>
            <person name="Kuroda K."/>
            <person name="Mei R."/>
            <person name="Liu W.T."/>
        </authorList>
    </citation>
    <scope>NUCLEOTIDE SEQUENCE [LARGE SCALE GENOMIC DNA]</scope>
    <source>
        <strain evidence="2">ADurb1013_Bin02101</strain>
        <strain evidence="3">ADurb1213_Bin02801</strain>
    </source>
</reference>
<accession>A0A150JCM2</accession>
<dbReference type="Gene3D" id="2.60.40.10">
    <property type="entry name" value="Immunoglobulins"/>
    <property type="match status" value="1"/>
</dbReference>
<accession>A0A150JPA6</accession>